<reference evidence="2 3" key="1">
    <citation type="submission" date="2023-01" db="EMBL/GenBank/DDBJ databases">
        <title>Analysis of 21 Apiospora genomes using comparative genomics revels a genus with tremendous synthesis potential of carbohydrate active enzymes and secondary metabolites.</title>
        <authorList>
            <person name="Sorensen T."/>
        </authorList>
    </citation>
    <scope>NUCLEOTIDE SEQUENCE [LARGE SCALE GENOMIC DNA]</scope>
    <source>
        <strain evidence="2 3">CBS 24483</strain>
    </source>
</reference>
<evidence type="ECO:0000256" key="1">
    <source>
        <dbReference type="SAM" id="SignalP"/>
    </source>
</evidence>
<dbReference type="GeneID" id="92083287"/>
<dbReference type="EMBL" id="JAQQWE010000009">
    <property type="protein sequence ID" value="KAK7941616.1"/>
    <property type="molecule type" value="Genomic_DNA"/>
</dbReference>
<name>A0ABR1PXR4_9PEZI</name>
<sequence length="444" mass="48089">MLKYLSLAVLSTLITLGTATRSIPRCGATDPADYDSRDVYHRDVVIIGGGSSGVYSAMRLRDHGKTVMIIEKQDKLGGHAEAWTDPPSGTPVNIGGVVFATPPRTFVDCTTGTVVDFTEPDAAAFAVALDKYSSHLSEFPALQDSFNMTYPVHPDLLLSFGEFVAKYGLGDLVPQVFRYNQGAAPLLDISMVYLFKYLNSGEISSLKQGFLSVNCHSVTELYRRAADGLAHDVLFDSTVVGMDRSLPEEVRVAVQTPAGLKLVIAKKLLSTIPPVLANLVGYDISAEERTLFSQFFANGYYTGVLNNTGLDPGAALVNHAPGRPHGIPDLPGIYAMHSTPLPGDRFLTNVFYGSPAVLPDDEVKADIVKAIHRYQMENGLPVTRPDWLTFSSHSPLISWWPMERSPTASTTDSSGCRGGVILFIMGRRGIRMSLVRCGGLLITT</sequence>
<dbReference type="Gene3D" id="3.30.70.1990">
    <property type="match status" value="1"/>
</dbReference>
<gene>
    <name evidence="2" type="ORF">PG986_014003</name>
</gene>
<accession>A0ABR1PXR4</accession>
<comment type="caution">
    <text evidence="2">The sequence shown here is derived from an EMBL/GenBank/DDBJ whole genome shotgun (WGS) entry which is preliminary data.</text>
</comment>
<dbReference type="InterPro" id="IPR036188">
    <property type="entry name" value="FAD/NAD-bd_sf"/>
</dbReference>
<dbReference type="Proteomes" id="UP001391051">
    <property type="component" value="Unassembled WGS sequence"/>
</dbReference>
<organism evidence="2 3">
    <name type="scientific">Apiospora aurea</name>
    <dbReference type="NCBI Taxonomy" id="335848"/>
    <lineage>
        <taxon>Eukaryota</taxon>
        <taxon>Fungi</taxon>
        <taxon>Dikarya</taxon>
        <taxon>Ascomycota</taxon>
        <taxon>Pezizomycotina</taxon>
        <taxon>Sordariomycetes</taxon>
        <taxon>Xylariomycetidae</taxon>
        <taxon>Amphisphaeriales</taxon>
        <taxon>Apiosporaceae</taxon>
        <taxon>Apiospora</taxon>
    </lineage>
</organism>
<feature type="signal peptide" evidence="1">
    <location>
        <begin position="1"/>
        <end position="19"/>
    </location>
</feature>
<protein>
    <submittedName>
        <fullName evidence="2">FAD dependent oxidoreductase</fullName>
    </submittedName>
</protein>
<keyword evidence="3" id="KW-1185">Reference proteome</keyword>
<keyword evidence="1" id="KW-0732">Signal</keyword>
<dbReference type="RefSeq" id="XP_066694368.1">
    <property type="nucleotide sequence ID" value="XM_066850225.1"/>
</dbReference>
<dbReference type="SUPFAM" id="SSF51905">
    <property type="entry name" value="FAD/NAD(P)-binding domain"/>
    <property type="match status" value="1"/>
</dbReference>
<evidence type="ECO:0000313" key="3">
    <source>
        <dbReference type="Proteomes" id="UP001391051"/>
    </source>
</evidence>
<dbReference type="Gene3D" id="3.50.50.60">
    <property type="entry name" value="FAD/NAD(P)-binding domain"/>
    <property type="match status" value="1"/>
</dbReference>
<dbReference type="Gene3D" id="1.10.405.20">
    <property type="match status" value="1"/>
</dbReference>
<dbReference type="Pfam" id="PF13450">
    <property type="entry name" value="NAD_binding_8"/>
    <property type="match status" value="1"/>
</dbReference>
<evidence type="ECO:0000313" key="2">
    <source>
        <dbReference type="EMBL" id="KAK7941616.1"/>
    </source>
</evidence>
<feature type="chain" id="PRO_5047246644" evidence="1">
    <location>
        <begin position="20"/>
        <end position="444"/>
    </location>
</feature>
<proteinExistence type="predicted"/>